<feature type="domain" description="NFACT protein RNA binding" evidence="4">
    <location>
        <begin position="220"/>
        <end position="319"/>
    </location>
</feature>
<sequence>MKALSLLSGGLDSILATKIIQDQGIEVEALSFTSPFFTADKAVRAAQKLGISFHTEDITKEILSLVKSPPHGFGKGANPCIDCHILMVKKAAALMPKVRASFLITGEVLGERPKSQNRWALGVIGEESGWGDYLLRPLTAKNLPPTLPERKGWVNREKLFAIKGRSRRPQLKLAGEMGIEKFPTPAGGCLLTDPIFSQKLKDLLIRGKINLNEIELLKVGRHFRLGPNSRLVVGRNEKENRRLLELTTPDDFCLQVASFQGPISILRGEIDEKTLLKAASTTCRYSDAPEDGARVEYYRVSRKEKKYLEVVPLKDKELEMLRMGRRL</sequence>
<dbReference type="AlphaFoldDB" id="A0A523UXM1"/>
<evidence type="ECO:0000313" key="5">
    <source>
        <dbReference type="EMBL" id="TET47284.1"/>
    </source>
</evidence>
<reference evidence="5 6" key="1">
    <citation type="submission" date="2019-03" db="EMBL/GenBank/DDBJ databases">
        <title>Metabolic potential of uncultured bacteria and archaea associated with petroleum seepage in deep-sea sediments.</title>
        <authorList>
            <person name="Dong X."/>
            <person name="Hubert C."/>
        </authorList>
    </citation>
    <scope>NUCLEOTIDE SEQUENCE [LARGE SCALE GENOMIC DNA]</scope>
    <source>
        <strain evidence="5">E29_bin78</strain>
    </source>
</reference>
<evidence type="ECO:0000259" key="3">
    <source>
        <dbReference type="Pfam" id="PF02568"/>
    </source>
</evidence>
<keyword evidence="1" id="KW-0547">Nucleotide-binding</keyword>
<dbReference type="GO" id="GO:0005524">
    <property type="term" value="F:ATP binding"/>
    <property type="evidence" value="ECO:0007669"/>
    <property type="project" value="UniProtKB-KW"/>
</dbReference>
<comment type="caution">
    <text evidence="5">The sequence shown here is derived from an EMBL/GenBank/DDBJ whole genome shotgun (WGS) entry which is preliminary data.</text>
</comment>
<dbReference type="Gene3D" id="3.40.50.620">
    <property type="entry name" value="HUPs"/>
    <property type="match status" value="1"/>
</dbReference>
<evidence type="ECO:0000256" key="2">
    <source>
        <dbReference type="ARBA" id="ARBA00022840"/>
    </source>
</evidence>
<dbReference type="GO" id="GO:0004810">
    <property type="term" value="F:CCA tRNA nucleotidyltransferase activity"/>
    <property type="evidence" value="ECO:0007669"/>
    <property type="project" value="InterPro"/>
</dbReference>
<keyword evidence="2" id="KW-0067">ATP-binding</keyword>
<evidence type="ECO:0000313" key="6">
    <source>
        <dbReference type="Proteomes" id="UP000320679"/>
    </source>
</evidence>
<dbReference type="InterPro" id="IPR020536">
    <property type="entry name" value="ThiI_AANH"/>
</dbReference>
<dbReference type="EMBL" id="SOJK01000095">
    <property type="protein sequence ID" value="TET47284.1"/>
    <property type="molecule type" value="Genomic_DNA"/>
</dbReference>
<protein>
    <submittedName>
        <fullName evidence="5">tRNA 4-thiouridine(8) synthase ThiI</fullName>
    </submittedName>
</protein>
<dbReference type="SUPFAM" id="SSF52402">
    <property type="entry name" value="Adenine nucleotide alpha hydrolases-like"/>
    <property type="match status" value="1"/>
</dbReference>
<accession>A0A523UXM1</accession>
<proteinExistence type="predicted"/>
<dbReference type="PANTHER" id="PTHR11933:SF6">
    <property type="entry name" value="THIL AANH DOMAIN-CONTAINING PROTEIN"/>
    <property type="match status" value="1"/>
</dbReference>
<dbReference type="InterPro" id="IPR014729">
    <property type="entry name" value="Rossmann-like_a/b/a_fold"/>
</dbReference>
<organism evidence="5 6">
    <name type="scientific">Aerophobetes bacterium</name>
    <dbReference type="NCBI Taxonomy" id="2030807"/>
    <lineage>
        <taxon>Bacteria</taxon>
        <taxon>Candidatus Aerophobota</taxon>
    </lineage>
</organism>
<dbReference type="Pfam" id="PF02568">
    <property type="entry name" value="ThiI"/>
    <property type="match status" value="1"/>
</dbReference>
<dbReference type="Pfam" id="PF18297">
    <property type="entry name" value="NFACT-R_2"/>
    <property type="match status" value="1"/>
</dbReference>
<feature type="domain" description="Thil AANH" evidence="3">
    <location>
        <begin position="2"/>
        <end position="138"/>
    </location>
</feature>
<dbReference type="InterPro" id="IPR059101">
    <property type="entry name" value="NFACT-R_2"/>
</dbReference>
<dbReference type="Proteomes" id="UP000320679">
    <property type="component" value="Unassembled WGS sequence"/>
</dbReference>
<evidence type="ECO:0000256" key="1">
    <source>
        <dbReference type="ARBA" id="ARBA00022741"/>
    </source>
</evidence>
<dbReference type="PANTHER" id="PTHR11933">
    <property type="entry name" value="TRNA 5-METHYLAMINOMETHYL-2-THIOURIDYLATE -METHYLTRANSFERASE"/>
    <property type="match status" value="1"/>
</dbReference>
<evidence type="ECO:0000259" key="4">
    <source>
        <dbReference type="Pfam" id="PF18297"/>
    </source>
</evidence>
<name>A0A523UXM1_UNCAE</name>
<gene>
    <name evidence="5" type="ORF">E3J59_02155</name>
</gene>